<keyword evidence="6 15" id="KW-0347">Helicase</keyword>
<keyword evidence="7 15" id="KW-0067">ATP-binding</keyword>
<dbReference type="PANTHER" id="PTHR47964:SF1">
    <property type="entry name" value="ATP-DEPENDENT DNA HELICASE HOMOLOG RECG, CHLOROPLASTIC"/>
    <property type="match status" value="1"/>
</dbReference>
<dbReference type="InterPro" id="IPR014001">
    <property type="entry name" value="Helicase_ATP-bd"/>
</dbReference>
<proteinExistence type="inferred from homology"/>
<evidence type="ECO:0000256" key="15">
    <source>
        <dbReference type="RuleBase" id="RU363016"/>
    </source>
</evidence>
<keyword evidence="3 15" id="KW-0547">Nucleotide-binding</keyword>
<evidence type="ECO:0000256" key="10">
    <source>
        <dbReference type="ARBA" id="ARBA00023204"/>
    </source>
</evidence>
<dbReference type="GO" id="GO:0003677">
    <property type="term" value="F:DNA binding"/>
    <property type="evidence" value="ECO:0007669"/>
    <property type="project" value="UniProtKB-KW"/>
</dbReference>
<dbReference type="NCBIfam" id="NF008165">
    <property type="entry name" value="PRK10917.1-3"/>
    <property type="match status" value="1"/>
</dbReference>
<name>A0A4V2UQ33_9FIRM</name>
<dbReference type="SUPFAM" id="SSF52540">
    <property type="entry name" value="P-loop containing nucleoside triphosphate hydrolases"/>
    <property type="match status" value="2"/>
</dbReference>
<dbReference type="InterPro" id="IPR001650">
    <property type="entry name" value="Helicase_C-like"/>
</dbReference>
<dbReference type="Gene3D" id="3.40.50.300">
    <property type="entry name" value="P-loop containing nucleotide triphosphate hydrolases"/>
    <property type="match status" value="2"/>
</dbReference>
<evidence type="ECO:0000256" key="5">
    <source>
        <dbReference type="ARBA" id="ARBA00022801"/>
    </source>
</evidence>
<reference evidence="18 21" key="1">
    <citation type="journal article" date="2018" name="Int. J. Syst. Evol. Microbiol.">
        <title>Draft Genome Sequence of Faecalimonas umbilicata JCM 30896T, an Acetate-Producing Bacterium Isolated from Human Feces.</title>
        <authorList>
            <person name="Sakamoto M."/>
            <person name="Ikeyama N."/>
            <person name="Yuki M."/>
            <person name="Ohkuma M."/>
        </authorList>
    </citation>
    <scope>NUCLEOTIDE SEQUENCE [LARGE SCALE GENOMIC DNA]</scope>
    <source>
        <strain evidence="18 21">EGH7</strain>
    </source>
</reference>
<dbReference type="Proteomes" id="UP000294613">
    <property type="component" value="Unassembled WGS sequence"/>
</dbReference>
<dbReference type="InterPro" id="IPR033454">
    <property type="entry name" value="RecG_wedge"/>
</dbReference>
<gene>
    <name evidence="18" type="primary">recG</name>
    <name evidence="19" type="ORF">EDD74_10923</name>
    <name evidence="18" type="ORF">FAEUMB_28940</name>
</gene>
<dbReference type="NCBIfam" id="TIGR00643">
    <property type="entry name" value="recG"/>
    <property type="match status" value="1"/>
</dbReference>
<keyword evidence="4 15" id="KW-0227">DNA damage</keyword>
<dbReference type="Pfam" id="PF17191">
    <property type="entry name" value="RecG_wedge"/>
    <property type="match status" value="1"/>
</dbReference>
<protein>
    <recommendedName>
        <fullName evidence="2 15">ATP-dependent DNA helicase RecG</fullName>
        <ecNumber evidence="13 15">5.6.2.4</ecNumber>
    </recommendedName>
</protein>
<sequence length="685" mass="77818">MNEQSGVGELKGIGEKTEKLFQKLGVFTVGDLIRYFPRGYDVYDPPVSIGEIQEQKVQAVRGMIYGTLQVSSRGAQVTSGYLKDMTGTIKIVWYRMPFLRNTLQNGQIVILRGRVVTKKGVRVMEHPEIFSPADSYEKKLDTLQPIYPLTAGLTNNAVMKAVRQALDYLELQKEILPATVRMKYHLAEYNFSVRGIHFPKEKQEFYQARERLVFEEFLVFILSLRQMKEKKERSRNQFPVHPSEEIEVFLEKLPYELTNAQKKVWEQLQKDMAGTHTMARLIQGDVGSGKTIIAVLSLMSVAFCGWQGAMMAPTEVLARQHFDSITEMFEQYEIPLKVELLTGSMTAKEKRLAYGRIESGQAQIIVGTHALIQEKVTYANLALVVTDEQHRFGVKQREQFAGKGELPHILVMSATPIPRTLAIILYGDLDVSVIDELPANRLPIKNCVVDTSYRKTAYQFIRRQVAEGRQCYVICPMVEESEHLEAENVIDYAEKLQGELGEDIIVDFLHGKMKQSQKDEIMERFGKNESQVLVSTTVIEVGINVPNATVMMIENAERFGLAQLHQLRGRVGRGNYQSYCIFMSGSKGKETKERLEILNRSNDGFYIANEDLKLRGPGDLFGIRQSGLMDFRLGDVFQDAKILQRANEAADWILKNGKGLEEEACRNLKEHIQHSVQKSAIENTL</sequence>
<dbReference type="InterPro" id="IPR027417">
    <property type="entry name" value="P-loop_NTPase"/>
</dbReference>
<dbReference type="GO" id="GO:0006281">
    <property type="term" value="P:DNA repair"/>
    <property type="evidence" value="ECO:0007669"/>
    <property type="project" value="UniProtKB-UniRule"/>
</dbReference>
<evidence type="ECO:0000259" key="17">
    <source>
        <dbReference type="PROSITE" id="PS51194"/>
    </source>
</evidence>
<dbReference type="GO" id="GO:0005524">
    <property type="term" value="F:ATP binding"/>
    <property type="evidence" value="ECO:0007669"/>
    <property type="project" value="UniProtKB-KW"/>
</dbReference>
<evidence type="ECO:0000256" key="14">
    <source>
        <dbReference type="ARBA" id="ARBA00048988"/>
    </source>
</evidence>
<evidence type="ECO:0000259" key="16">
    <source>
        <dbReference type="PROSITE" id="PS51192"/>
    </source>
</evidence>
<evidence type="ECO:0000256" key="1">
    <source>
        <dbReference type="ARBA" id="ARBA00007504"/>
    </source>
</evidence>
<evidence type="ECO:0000313" key="18">
    <source>
        <dbReference type="EMBL" id="GBU06353.1"/>
    </source>
</evidence>
<dbReference type="PANTHER" id="PTHR47964">
    <property type="entry name" value="ATP-DEPENDENT DNA HELICASE HOMOLOG RECG, CHLOROPLASTIC"/>
    <property type="match status" value="1"/>
</dbReference>
<dbReference type="AlphaFoldDB" id="A0A4V2UQ33"/>
<evidence type="ECO:0000256" key="12">
    <source>
        <dbReference type="ARBA" id="ARBA00034617"/>
    </source>
</evidence>
<dbReference type="EC" id="5.6.2.4" evidence="13 15"/>
<comment type="catalytic activity">
    <reaction evidence="12 15">
        <text>Couples ATP hydrolysis with the unwinding of duplex DNA by translocating in the 3'-5' direction.</text>
        <dbReference type="EC" id="5.6.2.4"/>
    </reaction>
</comment>
<dbReference type="PROSITE" id="PS51192">
    <property type="entry name" value="HELICASE_ATP_BIND_1"/>
    <property type="match status" value="1"/>
</dbReference>
<feature type="domain" description="Helicase ATP-binding" evidence="16">
    <location>
        <begin position="271"/>
        <end position="434"/>
    </location>
</feature>
<keyword evidence="10 15" id="KW-0234">DNA repair</keyword>
<comment type="caution">
    <text evidence="19">The sequence shown here is derived from an EMBL/GenBank/DDBJ whole genome shotgun (WGS) entry which is preliminary data.</text>
</comment>
<dbReference type="InterPro" id="IPR004609">
    <property type="entry name" value="ATP-dep_DNA_helicase_RecG"/>
</dbReference>
<comment type="function">
    <text evidence="15">Plays a critical role in recombination and DNA repair. Helps process Holliday junction intermediates to mature products by catalyzing branch migration. Has replication fork regression activity, unwinds stalled or blocked replication forks to make a HJ that can be resolved. Has a DNA unwinding activity characteristic of a DNA helicase with 3'-5' polarity.</text>
</comment>
<feature type="domain" description="Helicase C-terminal" evidence="17">
    <location>
        <begin position="456"/>
        <end position="613"/>
    </location>
</feature>
<dbReference type="Pfam" id="PF00270">
    <property type="entry name" value="DEAD"/>
    <property type="match status" value="1"/>
</dbReference>
<dbReference type="RefSeq" id="WP_116442305.1">
    <property type="nucleotide sequence ID" value="NZ_BHEO01000008.1"/>
</dbReference>
<dbReference type="CDD" id="cd17992">
    <property type="entry name" value="DEXHc_RecG"/>
    <property type="match status" value="1"/>
</dbReference>
<dbReference type="Pfam" id="PF19833">
    <property type="entry name" value="RecG_dom3_C"/>
    <property type="match status" value="1"/>
</dbReference>
<accession>A0A4V2UQ33</accession>
<dbReference type="CDD" id="cd04488">
    <property type="entry name" value="RecG_wedge_OBF"/>
    <property type="match status" value="1"/>
</dbReference>
<evidence type="ECO:0000256" key="6">
    <source>
        <dbReference type="ARBA" id="ARBA00022806"/>
    </source>
</evidence>
<evidence type="ECO:0000256" key="9">
    <source>
        <dbReference type="ARBA" id="ARBA00023172"/>
    </source>
</evidence>
<dbReference type="SUPFAM" id="SSF50249">
    <property type="entry name" value="Nucleic acid-binding proteins"/>
    <property type="match status" value="1"/>
</dbReference>
<evidence type="ECO:0000256" key="8">
    <source>
        <dbReference type="ARBA" id="ARBA00023125"/>
    </source>
</evidence>
<dbReference type="PROSITE" id="PS51194">
    <property type="entry name" value="HELICASE_CTER"/>
    <property type="match status" value="1"/>
</dbReference>
<evidence type="ECO:0000256" key="3">
    <source>
        <dbReference type="ARBA" id="ARBA00022741"/>
    </source>
</evidence>
<dbReference type="GO" id="GO:0016787">
    <property type="term" value="F:hydrolase activity"/>
    <property type="evidence" value="ECO:0007669"/>
    <property type="project" value="UniProtKB-KW"/>
</dbReference>
<evidence type="ECO:0000256" key="13">
    <source>
        <dbReference type="ARBA" id="ARBA00034808"/>
    </source>
</evidence>
<dbReference type="GO" id="GO:0006310">
    <property type="term" value="P:DNA recombination"/>
    <property type="evidence" value="ECO:0007669"/>
    <property type="project" value="UniProtKB-UniRule"/>
</dbReference>
<dbReference type="GO" id="GO:0043138">
    <property type="term" value="F:3'-5' DNA helicase activity"/>
    <property type="evidence" value="ECO:0007669"/>
    <property type="project" value="UniProtKB-EC"/>
</dbReference>
<dbReference type="Proteomes" id="UP000702954">
    <property type="component" value="Unassembled WGS sequence"/>
</dbReference>
<comment type="similarity">
    <text evidence="1 15">Belongs to the helicase family. RecG subfamily.</text>
</comment>
<dbReference type="Pfam" id="PF00271">
    <property type="entry name" value="Helicase_C"/>
    <property type="match status" value="1"/>
</dbReference>
<keyword evidence="21" id="KW-1185">Reference proteome</keyword>
<dbReference type="Gene3D" id="2.40.50.140">
    <property type="entry name" value="Nucleic acid-binding proteins"/>
    <property type="match status" value="1"/>
</dbReference>
<dbReference type="InterPro" id="IPR011545">
    <property type="entry name" value="DEAD/DEAH_box_helicase_dom"/>
</dbReference>
<evidence type="ECO:0000256" key="4">
    <source>
        <dbReference type="ARBA" id="ARBA00022763"/>
    </source>
</evidence>
<dbReference type="InterPro" id="IPR047112">
    <property type="entry name" value="RecG/Mfd"/>
</dbReference>
<organism evidence="19 20">
    <name type="scientific">Faecalimonas umbilicata</name>
    <dbReference type="NCBI Taxonomy" id="1912855"/>
    <lineage>
        <taxon>Bacteria</taxon>
        <taxon>Bacillati</taxon>
        <taxon>Bacillota</taxon>
        <taxon>Clostridia</taxon>
        <taxon>Lachnospirales</taxon>
        <taxon>Lachnospiraceae</taxon>
        <taxon>Faecalimonas</taxon>
    </lineage>
</organism>
<comment type="catalytic activity">
    <reaction evidence="14 15">
        <text>ATP + H2O = ADP + phosphate + H(+)</text>
        <dbReference type="Rhea" id="RHEA:13065"/>
        <dbReference type="ChEBI" id="CHEBI:15377"/>
        <dbReference type="ChEBI" id="CHEBI:15378"/>
        <dbReference type="ChEBI" id="CHEBI:30616"/>
        <dbReference type="ChEBI" id="CHEBI:43474"/>
        <dbReference type="ChEBI" id="CHEBI:456216"/>
        <dbReference type="EC" id="5.6.2.4"/>
    </reaction>
</comment>
<dbReference type="EMBL" id="BHEO01000008">
    <property type="protein sequence ID" value="GBU06353.1"/>
    <property type="molecule type" value="Genomic_DNA"/>
</dbReference>
<keyword evidence="11" id="KW-0413">Isomerase</keyword>
<evidence type="ECO:0000313" key="19">
    <source>
        <dbReference type="EMBL" id="TCS68319.1"/>
    </source>
</evidence>
<dbReference type="SMART" id="SM00490">
    <property type="entry name" value="HELICc"/>
    <property type="match status" value="1"/>
</dbReference>
<dbReference type="InterPro" id="IPR012340">
    <property type="entry name" value="NA-bd_OB-fold"/>
</dbReference>
<reference evidence="19 20" key="2">
    <citation type="submission" date="2019-03" db="EMBL/GenBank/DDBJ databases">
        <title>Genomic Encyclopedia of Type Strains, Phase IV (KMG-IV): sequencing the most valuable type-strain genomes for metagenomic binning, comparative biology and taxonomic classification.</title>
        <authorList>
            <person name="Goeker M."/>
        </authorList>
    </citation>
    <scope>NUCLEOTIDE SEQUENCE [LARGE SCALE GENOMIC DNA]</scope>
    <source>
        <strain evidence="19 20">DSM 103426</strain>
    </source>
</reference>
<evidence type="ECO:0000313" key="21">
    <source>
        <dbReference type="Proteomes" id="UP000702954"/>
    </source>
</evidence>
<keyword evidence="5 15" id="KW-0378">Hydrolase</keyword>
<dbReference type="NCBIfam" id="NF008168">
    <property type="entry name" value="PRK10917.2-2"/>
    <property type="match status" value="1"/>
</dbReference>
<dbReference type="SMART" id="SM00487">
    <property type="entry name" value="DEXDc"/>
    <property type="match status" value="1"/>
</dbReference>
<evidence type="ECO:0000256" key="11">
    <source>
        <dbReference type="ARBA" id="ARBA00023235"/>
    </source>
</evidence>
<keyword evidence="9 15" id="KW-0233">DNA recombination</keyword>
<dbReference type="EMBL" id="SLZV01000009">
    <property type="protein sequence ID" value="TCS68319.1"/>
    <property type="molecule type" value="Genomic_DNA"/>
</dbReference>
<evidence type="ECO:0000256" key="7">
    <source>
        <dbReference type="ARBA" id="ARBA00022840"/>
    </source>
</evidence>
<evidence type="ECO:0000313" key="20">
    <source>
        <dbReference type="Proteomes" id="UP000294613"/>
    </source>
</evidence>
<keyword evidence="8" id="KW-0238">DNA-binding</keyword>
<evidence type="ECO:0000256" key="2">
    <source>
        <dbReference type="ARBA" id="ARBA00017846"/>
    </source>
</evidence>
<dbReference type="InterPro" id="IPR045562">
    <property type="entry name" value="RecG_dom3_C"/>
</dbReference>